<keyword evidence="1" id="KW-0472">Membrane</keyword>
<dbReference type="Proteomes" id="UP000662873">
    <property type="component" value="Chromosome"/>
</dbReference>
<organism evidence="2 3">
    <name type="scientific">Candidatus Nitrosymbiomonas proteolyticus</name>
    <dbReference type="NCBI Taxonomy" id="2608984"/>
    <lineage>
        <taxon>Bacteria</taxon>
        <taxon>Bacillati</taxon>
        <taxon>Armatimonadota</taxon>
        <taxon>Armatimonadota incertae sedis</taxon>
        <taxon>Candidatus Nitrosymbiomonas</taxon>
    </lineage>
</organism>
<dbReference type="KEGG" id="npy:NPRO_21040"/>
<feature type="transmembrane region" description="Helical" evidence="1">
    <location>
        <begin position="61"/>
        <end position="80"/>
    </location>
</feature>
<evidence type="ECO:0000256" key="1">
    <source>
        <dbReference type="SAM" id="Phobius"/>
    </source>
</evidence>
<gene>
    <name evidence="2" type="ORF">NPRO_21040</name>
</gene>
<evidence type="ECO:0000313" key="3">
    <source>
        <dbReference type="Proteomes" id="UP000662873"/>
    </source>
</evidence>
<keyword evidence="1" id="KW-0812">Transmembrane</keyword>
<reference evidence="2" key="1">
    <citation type="journal article" name="DNA Res.">
        <title>The physiological potential of anammox bacteria as revealed by their core genome structure.</title>
        <authorList>
            <person name="Okubo T."/>
            <person name="Toyoda A."/>
            <person name="Fukuhara K."/>
            <person name="Uchiyama I."/>
            <person name="Harigaya Y."/>
            <person name="Kuroiwa M."/>
            <person name="Suzuki T."/>
            <person name="Murakami Y."/>
            <person name="Suwa Y."/>
            <person name="Takami H."/>
        </authorList>
    </citation>
    <scope>NUCLEOTIDE SEQUENCE</scope>
    <source>
        <strain evidence="2">317325-2</strain>
    </source>
</reference>
<feature type="transmembrane region" description="Helical" evidence="1">
    <location>
        <begin position="87"/>
        <end position="112"/>
    </location>
</feature>
<keyword evidence="1" id="KW-1133">Transmembrane helix</keyword>
<dbReference type="EMBL" id="AP021858">
    <property type="protein sequence ID" value="BBO24509.1"/>
    <property type="molecule type" value="Genomic_DNA"/>
</dbReference>
<dbReference type="AlphaFoldDB" id="A0A809RAN4"/>
<feature type="transmembrane region" description="Helical" evidence="1">
    <location>
        <begin position="124"/>
        <end position="141"/>
    </location>
</feature>
<proteinExistence type="predicted"/>
<evidence type="ECO:0000313" key="2">
    <source>
        <dbReference type="EMBL" id="BBO24509.1"/>
    </source>
</evidence>
<sequence>MQPKTFPDNRHPSLRGLDRFVWAALSLLVAGVAAMFIIVQVTRLFGLLQPLSDFGMLKLDLLQAVVWGCLVALIGTPFLLRGTRAAIVLMVVCFLATQGLLVMTVLYFLGALNSTVASDAHLELYPTAALVPLTVGLAMAFKRVSLSQWAGE</sequence>
<accession>A0A809RAN4</accession>
<name>A0A809RAN4_9BACT</name>
<protein>
    <submittedName>
        <fullName evidence="2">Uncharacterized protein</fullName>
    </submittedName>
</protein>
<feature type="transmembrane region" description="Helical" evidence="1">
    <location>
        <begin position="20"/>
        <end position="41"/>
    </location>
</feature>